<dbReference type="PANTHER" id="PTHR41282:SF1">
    <property type="entry name" value="CONSERVED TRANSMEMBRANE PROTEIN-RELATED"/>
    <property type="match status" value="1"/>
</dbReference>
<feature type="transmembrane region" description="Helical" evidence="2">
    <location>
        <begin position="118"/>
        <end position="139"/>
    </location>
</feature>
<protein>
    <recommendedName>
        <fullName evidence="5">Bax inhibitor-1/YccA family protein</fullName>
    </recommendedName>
</protein>
<dbReference type="KEGG" id="spav:Spa2297_33370"/>
<feature type="transmembrane region" description="Helical" evidence="2">
    <location>
        <begin position="212"/>
        <end position="231"/>
    </location>
</feature>
<feature type="transmembrane region" description="Helical" evidence="2">
    <location>
        <begin position="94"/>
        <end position="111"/>
    </location>
</feature>
<geneLocation type="plasmid" evidence="4">
    <name>pspa1</name>
</geneLocation>
<feature type="region of interest" description="Disordered" evidence="1">
    <location>
        <begin position="11"/>
        <end position="47"/>
    </location>
</feature>
<dbReference type="PANTHER" id="PTHR41282">
    <property type="entry name" value="CONSERVED TRANSMEMBRANE PROTEIN-RELATED"/>
    <property type="match status" value="1"/>
</dbReference>
<evidence type="ECO:0000313" key="3">
    <source>
        <dbReference type="EMBL" id="ANJ12190.1"/>
    </source>
</evidence>
<reference evidence="3 4" key="1">
    <citation type="submission" date="2016-05" db="EMBL/GenBank/DDBJ databases">
        <title>Non-Contiguous Finished Genome Sequence of Streptomyces parvulus 2297 Integrated Site-Specifically with Actinophage R4.</title>
        <authorList>
            <person name="Nishizawa T."/>
            <person name="Miura T."/>
            <person name="Harada C."/>
            <person name="Guo Y."/>
            <person name="Narisawa K."/>
            <person name="Ohta H."/>
            <person name="Takahashi H."/>
            <person name="Shirai M."/>
        </authorList>
    </citation>
    <scope>NUCLEOTIDE SEQUENCE [LARGE SCALE GENOMIC DNA]</scope>
    <source>
        <strain evidence="3 4">2297</strain>
        <plasmid evidence="4">pspa1</plasmid>
    </source>
</reference>
<gene>
    <name evidence="3" type="ORF">Spa2297_33370</name>
</gene>
<name>A0A191VBA6_9ACTN</name>
<feature type="transmembrane region" description="Helical" evidence="2">
    <location>
        <begin position="65"/>
        <end position="82"/>
    </location>
</feature>
<sequence>MKSSNPVLIQWRRSSAPTADGDAVAPSPAPVGSPSEPLVSLSKAPSPRHAGTTVMTIDDVVNRTAMTLGLAVAVALASWVLFPDSANSGASYGMAGAAAFIALILGLIQAFASRPIPLLILGYAAFEGLFLGIISSAIANSVSSGAVIQAIAGTMAVFVAVLVAYKSRWIRVTPRFYRFAMAAILGFLVLNFGNWVFAAFGADSGLGFRSGGLGVLFGLAGVVIGACFLALHFKQVEDGIAAGAPRGEAWLAAFGLVVTLVWIYVEILNLFTLIDEDDFY</sequence>
<feature type="transmembrane region" description="Helical" evidence="2">
    <location>
        <begin position="177"/>
        <end position="200"/>
    </location>
</feature>
<feature type="compositionally biased region" description="Low complexity" evidence="1">
    <location>
        <begin position="19"/>
        <end position="34"/>
    </location>
</feature>
<dbReference type="InterPro" id="IPR010539">
    <property type="entry name" value="BaxI_1-like"/>
</dbReference>
<dbReference type="RefSeq" id="WP_064732518.1">
    <property type="nucleotide sequence ID" value="NZ_BMRX01000024.1"/>
</dbReference>
<accession>A0A191VBA6</accession>
<evidence type="ECO:0000313" key="4">
    <source>
        <dbReference type="Proteomes" id="UP000078468"/>
    </source>
</evidence>
<proteinExistence type="predicted"/>
<dbReference type="Pfam" id="PF12811">
    <property type="entry name" value="BaxI_1"/>
    <property type="match status" value="1"/>
</dbReference>
<dbReference type="Proteomes" id="UP000078468">
    <property type="component" value="Plasmid pspa1"/>
</dbReference>
<keyword evidence="2" id="KW-0812">Transmembrane</keyword>
<dbReference type="EMBL" id="CP015867">
    <property type="protein sequence ID" value="ANJ12190.1"/>
    <property type="molecule type" value="Genomic_DNA"/>
</dbReference>
<evidence type="ECO:0000256" key="2">
    <source>
        <dbReference type="SAM" id="Phobius"/>
    </source>
</evidence>
<organism evidence="3 4">
    <name type="scientific">Streptomyces parvulus</name>
    <dbReference type="NCBI Taxonomy" id="146923"/>
    <lineage>
        <taxon>Bacteria</taxon>
        <taxon>Bacillati</taxon>
        <taxon>Actinomycetota</taxon>
        <taxon>Actinomycetes</taxon>
        <taxon>Kitasatosporales</taxon>
        <taxon>Streptomycetaceae</taxon>
        <taxon>Streptomyces</taxon>
    </lineage>
</organism>
<feature type="transmembrane region" description="Helical" evidence="2">
    <location>
        <begin position="145"/>
        <end position="165"/>
    </location>
</feature>
<dbReference type="GeneID" id="91309807"/>
<dbReference type="AlphaFoldDB" id="A0A191VBA6"/>
<evidence type="ECO:0000256" key="1">
    <source>
        <dbReference type="SAM" id="MobiDB-lite"/>
    </source>
</evidence>
<dbReference type="PIRSF" id="PIRSF009160">
    <property type="entry name" value="UCP009160"/>
    <property type="match status" value="1"/>
</dbReference>
<keyword evidence="2" id="KW-0472">Membrane</keyword>
<evidence type="ECO:0008006" key="5">
    <source>
        <dbReference type="Google" id="ProtNLM"/>
    </source>
</evidence>
<feature type="transmembrane region" description="Helical" evidence="2">
    <location>
        <begin position="251"/>
        <end position="274"/>
    </location>
</feature>
<keyword evidence="2" id="KW-1133">Transmembrane helix</keyword>
<keyword evidence="3" id="KW-0614">Plasmid</keyword>